<feature type="non-terminal residue" evidence="1">
    <location>
        <position position="1"/>
    </location>
</feature>
<organism evidence="1">
    <name type="scientific">marine metagenome</name>
    <dbReference type="NCBI Taxonomy" id="408172"/>
    <lineage>
        <taxon>unclassified sequences</taxon>
        <taxon>metagenomes</taxon>
        <taxon>ecological metagenomes</taxon>
    </lineage>
</organism>
<protein>
    <recommendedName>
        <fullName evidence="2">MobA-like NTP transferase domain-containing protein</fullName>
    </recommendedName>
</protein>
<evidence type="ECO:0000313" key="1">
    <source>
        <dbReference type="EMBL" id="SVD64570.1"/>
    </source>
</evidence>
<reference evidence="1" key="1">
    <citation type="submission" date="2018-05" db="EMBL/GenBank/DDBJ databases">
        <authorList>
            <person name="Lanie J.A."/>
            <person name="Ng W.-L."/>
            <person name="Kazmierczak K.M."/>
            <person name="Andrzejewski T.M."/>
            <person name="Davidsen T.M."/>
            <person name="Wayne K.J."/>
            <person name="Tettelin H."/>
            <person name="Glass J.I."/>
            <person name="Rusch D."/>
            <person name="Podicherti R."/>
            <person name="Tsui H.-C.T."/>
            <person name="Winkler M.E."/>
        </authorList>
    </citation>
    <scope>NUCLEOTIDE SEQUENCE</scope>
</reference>
<sequence>PRSNYGLEPLCAIYNRSCLPTIKYAISQGELSVFQLFKQLKVHQIPPEEWQPLDPTGYAFLNLNTLEDYRLAQNLEIQESFDSQQHVSHL</sequence>
<proteinExistence type="predicted"/>
<name>A0A382X156_9ZZZZ</name>
<dbReference type="InterPro" id="IPR029044">
    <property type="entry name" value="Nucleotide-diphossugar_trans"/>
</dbReference>
<dbReference type="EMBL" id="UINC01163972">
    <property type="protein sequence ID" value="SVD64570.1"/>
    <property type="molecule type" value="Genomic_DNA"/>
</dbReference>
<accession>A0A382X156</accession>
<dbReference type="Gene3D" id="3.90.550.10">
    <property type="entry name" value="Spore Coat Polysaccharide Biosynthesis Protein SpsA, Chain A"/>
    <property type="match status" value="1"/>
</dbReference>
<gene>
    <name evidence="1" type="ORF">METZ01_LOCUS417424</name>
</gene>
<dbReference type="AlphaFoldDB" id="A0A382X156"/>
<evidence type="ECO:0008006" key="2">
    <source>
        <dbReference type="Google" id="ProtNLM"/>
    </source>
</evidence>